<feature type="chain" id="PRO_5043207868" evidence="2">
    <location>
        <begin position="28"/>
        <end position="148"/>
    </location>
</feature>
<accession>A0A8H6A4I6</accession>
<dbReference type="Proteomes" id="UP000541154">
    <property type="component" value="Unassembled WGS sequence"/>
</dbReference>
<dbReference type="AlphaFoldDB" id="A0A5N7CJE0"/>
<evidence type="ECO:0000313" key="5">
    <source>
        <dbReference type="Proteomes" id="UP000541154"/>
    </source>
</evidence>
<reference evidence="3" key="2">
    <citation type="submission" date="2019-04" db="EMBL/GenBank/DDBJ databases">
        <title>Friends and foes A comparative genomics studyof 23 Aspergillus species from section Flavi.</title>
        <authorList>
            <consortium name="DOE Joint Genome Institute"/>
            <person name="Kjaerbolling I."/>
            <person name="Vesth T."/>
            <person name="Frisvad J.C."/>
            <person name="Nybo J.L."/>
            <person name="Theobald S."/>
            <person name="Kildgaard S."/>
            <person name="Isbrandt T."/>
            <person name="Kuo A."/>
            <person name="Sato A."/>
            <person name="Lyhne E.K."/>
            <person name="Kogle M.E."/>
            <person name="Wiebenga A."/>
            <person name="Kun R.S."/>
            <person name="Lubbers R.J."/>
            <person name="Makela M.R."/>
            <person name="Barry K."/>
            <person name="Chovatia M."/>
            <person name="Clum A."/>
            <person name="Daum C."/>
            <person name="Haridas S."/>
            <person name="He G."/>
            <person name="LaButti K."/>
            <person name="Lipzen A."/>
            <person name="Mondo S."/>
            <person name="Riley R."/>
            <person name="Salamov A."/>
            <person name="Simmons B.A."/>
            <person name="Magnuson J.K."/>
            <person name="Henrissat B."/>
            <person name="Mortensen U.H."/>
            <person name="Larsen T.O."/>
            <person name="Devries R.P."/>
            <person name="Grigoriev I.V."/>
            <person name="Machida M."/>
            <person name="Baker S.E."/>
            <person name="Andersen M.R."/>
        </authorList>
    </citation>
    <scope>NUCLEOTIDE SEQUENCE [LARGE SCALE GENOMIC DNA]</scope>
    <source>
        <strain evidence="3">IBT 14317</strain>
    </source>
</reference>
<dbReference type="EMBL" id="SPNV01000116">
    <property type="protein sequence ID" value="KAF5860874.1"/>
    <property type="molecule type" value="Genomic_DNA"/>
</dbReference>
<proteinExistence type="predicted"/>
<evidence type="ECO:0000256" key="2">
    <source>
        <dbReference type="SAM" id="SignalP"/>
    </source>
</evidence>
<evidence type="ECO:0000313" key="4">
    <source>
        <dbReference type="EMBL" id="KAF5860874.1"/>
    </source>
</evidence>
<sequence>MTLLAKPPSLACLLVLALLIFASISLSYPILETSRPGPLHARSPDPRMVPGTSNLVDDIFKSMGMDNLAKLNHWKDEQKFDEGDSTATANEPQNNNIVYSDSHGKKQTNESELSNPADDPSAFVSDLFTLLASRFKEAVHSSDEHTLS</sequence>
<name>A0A5N7CJE0_PETAA</name>
<feature type="region of interest" description="Disordered" evidence="1">
    <location>
        <begin position="76"/>
        <end position="119"/>
    </location>
</feature>
<evidence type="ECO:0000256" key="1">
    <source>
        <dbReference type="SAM" id="MobiDB-lite"/>
    </source>
</evidence>
<evidence type="ECO:0000313" key="3">
    <source>
        <dbReference type="EMBL" id="KAE8394330.1"/>
    </source>
</evidence>
<reference evidence="4 5" key="1">
    <citation type="submission" date="2019-04" db="EMBL/GenBank/DDBJ databases">
        <title>Aspergillus burnettii sp. nov., novel species from soil in southeast Queensland.</title>
        <authorList>
            <person name="Gilchrist C.L.M."/>
            <person name="Pitt J.I."/>
            <person name="Lange L."/>
            <person name="Lacey H.J."/>
            <person name="Vuong D."/>
            <person name="Midgley D.J."/>
            <person name="Greenfield P."/>
            <person name="Bradbury M."/>
            <person name="Lacey E."/>
            <person name="Busk P.K."/>
            <person name="Pilgaard B."/>
            <person name="Chooi Y.H."/>
            <person name="Piggott A.M."/>
        </authorList>
    </citation>
    <scope>NUCLEOTIDE SEQUENCE [LARGE SCALE GENOMIC DNA]</scope>
    <source>
        <strain evidence="4 5">FRR 5400</strain>
    </source>
</reference>
<dbReference type="EMBL" id="ML735224">
    <property type="protein sequence ID" value="KAE8394330.1"/>
    <property type="molecule type" value="Genomic_DNA"/>
</dbReference>
<keyword evidence="2" id="KW-0732">Signal</keyword>
<keyword evidence="5" id="KW-1185">Reference proteome</keyword>
<gene>
    <name evidence="3" type="ORF">BDV23DRAFT_147732</name>
    <name evidence="4" type="ORF">ETB97_000965</name>
</gene>
<dbReference type="OrthoDB" id="4459037at2759"/>
<feature type="compositionally biased region" description="Polar residues" evidence="1">
    <location>
        <begin position="85"/>
        <end position="99"/>
    </location>
</feature>
<accession>A0A5N7CJE0</accession>
<dbReference type="Proteomes" id="UP000326877">
    <property type="component" value="Unassembled WGS sequence"/>
</dbReference>
<protein>
    <submittedName>
        <fullName evidence="3">Uncharacterized protein</fullName>
    </submittedName>
</protein>
<feature type="signal peptide" evidence="2">
    <location>
        <begin position="1"/>
        <end position="27"/>
    </location>
</feature>
<organism evidence="3">
    <name type="scientific">Petromyces alliaceus</name>
    <name type="common">Aspergillus alliaceus</name>
    <dbReference type="NCBI Taxonomy" id="209559"/>
    <lineage>
        <taxon>Eukaryota</taxon>
        <taxon>Fungi</taxon>
        <taxon>Dikarya</taxon>
        <taxon>Ascomycota</taxon>
        <taxon>Pezizomycotina</taxon>
        <taxon>Eurotiomycetes</taxon>
        <taxon>Eurotiomycetidae</taxon>
        <taxon>Eurotiales</taxon>
        <taxon>Aspergillaceae</taxon>
        <taxon>Aspergillus</taxon>
        <taxon>Aspergillus subgen. Circumdati</taxon>
    </lineage>
</organism>